<evidence type="ECO:0000313" key="3">
    <source>
        <dbReference type="Proteomes" id="UP000603453"/>
    </source>
</evidence>
<dbReference type="Pfam" id="PF14529">
    <property type="entry name" value="Exo_endo_phos_2"/>
    <property type="match status" value="1"/>
</dbReference>
<reference evidence="2" key="1">
    <citation type="submission" date="2020-12" db="EMBL/GenBank/DDBJ databases">
        <title>Metabolic potential, ecology and presence of endohyphal bacteria is reflected in genomic diversity of Mucoromycotina.</title>
        <authorList>
            <person name="Muszewska A."/>
            <person name="Okrasinska A."/>
            <person name="Steczkiewicz K."/>
            <person name="Drgas O."/>
            <person name="Orlowska M."/>
            <person name="Perlinska-Lenart U."/>
            <person name="Aleksandrzak-Piekarczyk T."/>
            <person name="Szatraj K."/>
            <person name="Zielenkiewicz U."/>
            <person name="Pilsyk S."/>
            <person name="Malc E."/>
            <person name="Mieczkowski P."/>
            <person name="Kruszewska J.S."/>
            <person name="Biernat P."/>
            <person name="Pawlowska J."/>
        </authorList>
    </citation>
    <scope>NUCLEOTIDE SEQUENCE</scope>
    <source>
        <strain evidence="2">WA0000017839</strain>
    </source>
</reference>
<dbReference type="GO" id="GO:0003824">
    <property type="term" value="F:catalytic activity"/>
    <property type="evidence" value="ECO:0007669"/>
    <property type="project" value="InterPro"/>
</dbReference>
<dbReference type="Proteomes" id="UP000603453">
    <property type="component" value="Unassembled WGS sequence"/>
</dbReference>
<dbReference type="AlphaFoldDB" id="A0A8H7RMZ8"/>
<dbReference type="EMBL" id="JAEPRD010000003">
    <property type="protein sequence ID" value="KAG2213498.1"/>
    <property type="molecule type" value="Genomic_DNA"/>
</dbReference>
<accession>A0A8H7RMZ8</accession>
<evidence type="ECO:0000313" key="2">
    <source>
        <dbReference type="EMBL" id="KAG2213498.1"/>
    </source>
</evidence>
<sequence length="145" mass="16702">MLDFQEVARVNVEENRPMPYGSRLWKNHQGSISIGGFNNQDITVISVYISPYIHAIDELDHCLRNSKGKILIARDFNVNFNENSSERNSINQLLEKYSLSSTLPESFSTTNNGTHIDNIFTNFRVEESGRYIPHTSYHDPLYAKF</sequence>
<gene>
    <name evidence="2" type="ORF">INT47_009172</name>
</gene>
<keyword evidence="3" id="KW-1185">Reference proteome</keyword>
<comment type="caution">
    <text evidence="2">The sequence shown here is derived from an EMBL/GenBank/DDBJ whole genome shotgun (WGS) entry which is preliminary data.</text>
</comment>
<dbReference type="Gene3D" id="3.60.10.10">
    <property type="entry name" value="Endonuclease/exonuclease/phosphatase"/>
    <property type="match status" value="1"/>
</dbReference>
<protein>
    <recommendedName>
        <fullName evidence="1">Endonuclease/exonuclease/phosphatase domain-containing protein</fullName>
    </recommendedName>
</protein>
<organism evidence="2 3">
    <name type="scientific">Mucor saturninus</name>
    <dbReference type="NCBI Taxonomy" id="64648"/>
    <lineage>
        <taxon>Eukaryota</taxon>
        <taxon>Fungi</taxon>
        <taxon>Fungi incertae sedis</taxon>
        <taxon>Mucoromycota</taxon>
        <taxon>Mucoromycotina</taxon>
        <taxon>Mucoromycetes</taxon>
        <taxon>Mucorales</taxon>
        <taxon>Mucorineae</taxon>
        <taxon>Mucoraceae</taxon>
        <taxon>Mucor</taxon>
    </lineage>
</organism>
<dbReference type="SUPFAM" id="SSF56219">
    <property type="entry name" value="DNase I-like"/>
    <property type="match status" value="1"/>
</dbReference>
<evidence type="ECO:0000259" key="1">
    <source>
        <dbReference type="Pfam" id="PF14529"/>
    </source>
</evidence>
<feature type="domain" description="Endonuclease/exonuclease/phosphatase" evidence="1">
    <location>
        <begin position="42"/>
        <end position="128"/>
    </location>
</feature>
<dbReference type="InterPro" id="IPR005135">
    <property type="entry name" value="Endo/exonuclease/phosphatase"/>
</dbReference>
<name>A0A8H7RMZ8_9FUNG</name>
<proteinExistence type="predicted"/>
<dbReference type="InterPro" id="IPR036691">
    <property type="entry name" value="Endo/exonu/phosph_ase_sf"/>
</dbReference>
<dbReference type="OrthoDB" id="6621790at2759"/>